<evidence type="ECO:0000313" key="2">
    <source>
        <dbReference type="Proteomes" id="UP001234798"/>
    </source>
</evidence>
<sequence length="65" mass="7001">MLIATRNLGALHASLKSSQVSGALPQVLKVMGSLEVHYLKDEAGVLIEHIQQSSTSSARNRSHPH</sequence>
<keyword evidence="2" id="KW-1185">Reference proteome</keyword>
<dbReference type="RefSeq" id="WP_306943319.1">
    <property type="nucleotide sequence ID" value="NZ_CP132976.1"/>
</dbReference>
<protein>
    <submittedName>
        <fullName evidence="1">Uncharacterized protein</fullName>
    </submittedName>
</protein>
<gene>
    <name evidence="1" type="ORF">RAS12_27255</name>
</gene>
<reference evidence="1 2" key="1">
    <citation type="submission" date="2023-08" db="EMBL/GenBank/DDBJ databases">
        <title>Achromobacter seleniivolatilans sp. nov., isolated from seleniferous soil.</title>
        <authorList>
            <person name="Zhang S."/>
            <person name="Li K."/>
            <person name="Peng J."/>
            <person name="Zhao Q."/>
            <person name="Wang H."/>
            <person name="Guo Y."/>
        </authorList>
    </citation>
    <scope>NUCLEOTIDE SEQUENCE [LARGE SCALE GENOMIC DNA]</scope>
    <source>
        <strain evidence="1 2">R39</strain>
    </source>
</reference>
<dbReference type="EMBL" id="CP132976">
    <property type="protein sequence ID" value="WMD20263.1"/>
    <property type="molecule type" value="Genomic_DNA"/>
</dbReference>
<dbReference type="Proteomes" id="UP001234798">
    <property type="component" value="Chromosome"/>
</dbReference>
<name>A0ABY9M239_9BURK</name>
<organism evidence="1 2">
    <name type="scientific">Achromobacter seleniivolatilans</name>
    <dbReference type="NCBI Taxonomy" id="3047478"/>
    <lineage>
        <taxon>Bacteria</taxon>
        <taxon>Pseudomonadati</taxon>
        <taxon>Pseudomonadota</taxon>
        <taxon>Betaproteobacteria</taxon>
        <taxon>Burkholderiales</taxon>
        <taxon>Alcaligenaceae</taxon>
        <taxon>Achromobacter</taxon>
    </lineage>
</organism>
<evidence type="ECO:0000313" key="1">
    <source>
        <dbReference type="EMBL" id="WMD20263.1"/>
    </source>
</evidence>
<proteinExistence type="predicted"/>
<accession>A0ABY9M239</accession>